<dbReference type="EMBL" id="JQ335998">
    <property type="protein sequence ID" value="AFN84554.1"/>
    <property type="molecule type" value="Genomic_DNA"/>
</dbReference>
<evidence type="ECO:0000313" key="1">
    <source>
        <dbReference type="EMBL" id="AFN84554.1"/>
    </source>
</evidence>
<accession>I6ZXI0</accession>
<organism evidence="1">
    <name type="scientific">uncultured bacterium scaffold00090</name>
    <dbReference type="NCBI Taxonomy" id="1132476"/>
    <lineage>
        <taxon>Bacteria</taxon>
        <taxon>environmental samples</taxon>
    </lineage>
</organism>
<reference evidence="1" key="2">
    <citation type="journal article" date="2012" name="BMC Genomics">
        <title>Metagenomic analysis reveals a functional signature for biomass degradation by cecal microbiota in the leaf-eating flying squirrel (Petaurista alborufus lena).</title>
        <authorList>
            <person name="Lu H.P."/>
            <person name="Wang Y.B."/>
            <person name="Huang S.W."/>
            <person name="Lin C.Y."/>
            <person name="Wu M."/>
            <person name="Hsieh C.H."/>
            <person name="Yu H.T."/>
        </authorList>
    </citation>
    <scope>NUCLEOTIDE SEQUENCE</scope>
</reference>
<protein>
    <submittedName>
        <fullName evidence="1">Uncharacterized protein</fullName>
    </submittedName>
</protein>
<reference evidence="1" key="1">
    <citation type="submission" date="2011-12" db="EMBL/GenBank/DDBJ databases">
        <authorList>
            <person name="Lu H.-P."/>
            <person name="Wang Y.-B."/>
            <person name="Huang S.-W."/>
            <person name="Lin C.-Y."/>
            <person name="Wu M."/>
            <person name="Hsieh C.-H."/>
            <person name="Yu H.-T."/>
        </authorList>
    </citation>
    <scope>NUCLEOTIDE SEQUENCE</scope>
</reference>
<name>I6ZXI0_9BACT</name>
<proteinExistence type="predicted"/>
<sequence length="102" mass="11829">MFSDVFFAFSNIFSENFFAFNNIFYEDFSAYQNVQMPARLSALFNPAGMLPGLCAVIHANQKQLALVIKPFQDFRILLLHNLRDGFLRALIPFQLDQQSRFL</sequence>
<dbReference type="AlphaFoldDB" id="I6ZXI0"/>